<accession>A0A078AGJ1</accession>
<dbReference type="Proteomes" id="UP000039865">
    <property type="component" value="Unassembled WGS sequence"/>
</dbReference>
<proteinExistence type="inferred from homology"/>
<dbReference type="CDD" id="cd02961">
    <property type="entry name" value="PDI_a_family"/>
    <property type="match status" value="1"/>
</dbReference>
<name>A0A078AGJ1_STYLE</name>
<dbReference type="PANTHER" id="PTHR45672:SF3">
    <property type="entry name" value="THIOREDOXIN DOMAIN-CONTAINING PROTEIN 5"/>
    <property type="match status" value="1"/>
</dbReference>
<dbReference type="InParanoid" id="A0A078AGJ1"/>
<dbReference type="SUPFAM" id="SSF52833">
    <property type="entry name" value="Thioredoxin-like"/>
    <property type="match status" value="1"/>
</dbReference>
<dbReference type="GO" id="GO:0006457">
    <property type="term" value="P:protein folding"/>
    <property type="evidence" value="ECO:0007669"/>
    <property type="project" value="TreeGrafter"/>
</dbReference>
<evidence type="ECO:0000259" key="5">
    <source>
        <dbReference type="Pfam" id="PF00085"/>
    </source>
</evidence>
<keyword evidence="4" id="KW-0472">Membrane</keyword>
<dbReference type="OrthoDB" id="74910at2759"/>
<evidence type="ECO:0000256" key="1">
    <source>
        <dbReference type="ARBA" id="ARBA00006347"/>
    </source>
</evidence>
<feature type="domain" description="Thioredoxin" evidence="5">
    <location>
        <begin position="7"/>
        <end position="93"/>
    </location>
</feature>
<dbReference type="PANTHER" id="PTHR45672">
    <property type="entry name" value="PROTEIN DISULFIDE-ISOMERASE C17H9.14C-RELATED"/>
    <property type="match status" value="1"/>
</dbReference>
<reference evidence="6 7" key="1">
    <citation type="submission" date="2014-06" db="EMBL/GenBank/DDBJ databases">
        <authorList>
            <person name="Swart Estienne"/>
        </authorList>
    </citation>
    <scope>NUCLEOTIDE SEQUENCE [LARGE SCALE GENOMIC DNA]</scope>
    <source>
        <strain evidence="6 7">130c</strain>
    </source>
</reference>
<organism evidence="6 7">
    <name type="scientific">Stylonychia lemnae</name>
    <name type="common">Ciliate</name>
    <dbReference type="NCBI Taxonomy" id="5949"/>
    <lineage>
        <taxon>Eukaryota</taxon>
        <taxon>Sar</taxon>
        <taxon>Alveolata</taxon>
        <taxon>Ciliophora</taxon>
        <taxon>Intramacronucleata</taxon>
        <taxon>Spirotrichea</taxon>
        <taxon>Stichotrichia</taxon>
        <taxon>Sporadotrichida</taxon>
        <taxon>Oxytrichidae</taxon>
        <taxon>Stylonychinae</taxon>
        <taxon>Stylonychia</taxon>
    </lineage>
</organism>
<evidence type="ECO:0000256" key="2">
    <source>
        <dbReference type="ARBA" id="ARBA00022729"/>
    </source>
</evidence>
<dbReference type="InterPro" id="IPR036249">
    <property type="entry name" value="Thioredoxin-like_sf"/>
</dbReference>
<evidence type="ECO:0000313" key="7">
    <source>
        <dbReference type="Proteomes" id="UP000039865"/>
    </source>
</evidence>
<dbReference type="InterPro" id="IPR051063">
    <property type="entry name" value="PDI"/>
</dbReference>
<feature type="transmembrane region" description="Helical" evidence="4">
    <location>
        <begin position="149"/>
        <end position="175"/>
    </location>
</feature>
<evidence type="ECO:0000256" key="4">
    <source>
        <dbReference type="SAM" id="Phobius"/>
    </source>
</evidence>
<sequence length="213" mass="24665">MNATSLPKDDQAWFIQFYVPWCQKCKELRRDWQMVSNTREIDIIYGSVNCVESINACMRFDVEDYPTFIYIAKDTAYVYQGNATAASLSQFTQKKKYLKSQKSFQFGRERNVLETTNQYGIRLKEQFISLVEWVFDQLDMHYIPQEYKMIGVAIIVVSPCVLMIIISICHAAKIFKAGGQTNKKNIHSDKAENNQAADGKQNQNNLNNKQKTE</sequence>
<keyword evidence="7" id="KW-1185">Reference proteome</keyword>
<keyword evidence="2" id="KW-0732">Signal</keyword>
<dbReference type="GO" id="GO:0005783">
    <property type="term" value="C:endoplasmic reticulum"/>
    <property type="evidence" value="ECO:0007669"/>
    <property type="project" value="TreeGrafter"/>
</dbReference>
<evidence type="ECO:0000256" key="3">
    <source>
        <dbReference type="SAM" id="MobiDB-lite"/>
    </source>
</evidence>
<dbReference type="Gene3D" id="3.40.30.10">
    <property type="entry name" value="Glutaredoxin"/>
    <property type="match status" value="1"/>
</dbReference>
<dbReference type="Pfam" id="PF00085">
    <property type="entry name" value="Thioredoxin"/>
    <property type="match status" value="1"/>
</dbReference>
<dbReference type="InterPro" id="IPR013766">
    <property type="entry name" value="Thioredoxin_domain"/>
</dbReference>
<feature type="region of interest" description="Disordered" evidence="3">
    <location>
        <begin position="185"/>
        <end position="213"/>
    </location>
</feature>
<gene>
    <name evidence="6" type="primary">Contig997.g1089</name>
    <name evidence="6" type="ORF">STYLEM_10364</name>
</gene>
<dbReference type="EMBL" id="CCKQ01009844">
    <property type="protein sequence ID" value="CDW81349.1"/>
    <property type="molecule type" value="Genomic_DNA"/>
</dbReference>
<protein>
    <submittedName>
        <fullName evidence="6">Pdi-like protein</fullName>
    </submittedName>
</protein>
<dbReference type="AlphaFoldDB" id="A0A078AGJ1"/>
<evidence type="ECO:0000313" key="6">
    <source>
        <dbReference type="EMBL" id="CDW81349.1"/>
    </source>
</evidence>
<keyword evidence="4" id="KW-0812">Transmembrane</keyword>
<keyword evidence="4" id="KW-1133">Transmembrane helix</keyword>
<feature type="compositionally biased region" description="Low complexity" evidence="3">
    <location>
        <begin position="200"/>
        <end position="213"/>
    </location>
</feature>
<comment type="similarity">
    <text evidence="1">Belongs to the protein disulfide isomerase family.</text>
</comment>
<dbReference type="GO" id="GO:0003756">
    <property type="term" value="F:protein disulfide isomerase activity"/>
    <property type="evidence" value="ECO:0007669"/>
    <property type="project" value="TreeGrafter"/>
</dbReference>